<dbReference type="Pfam" id="PF00004">
    <property type="entry name" value="AAA"/>
    <property type="match status" value="1"/>
</dbReference>
<dbReference type="PROSITE" id="PS00674">
    <property type="entry name" value="AAA"/>
    <property type="match status" value="1"/>
</dbReference>
<protein>
    <submittedName>
        <fullName evidence="4">Mitochondrial chaperone bcs1</fullName>
    </submittedName>
</protein>
<feature type="domain" description="ATPase AAA-type core" evidence="3">
    <location>
        <begin position="77"/>
        <end position="181"/>
    </location>
</feature>
<accession>A0A8H6N499</accession>
<dbReference type="Proteomes" id="UP000639643">
    <property type="component" value="Unassembled WGS sequence"/>
</dbReference>
<evidence type="ECO:0000313" key="5">
    <source>
        <dbReference type="Proteomes" id="UP000639643"/>
    </source>
</evidence>
<dbReference type="Gene3D" id="3.40.50.300">
    <property type="entry name" value="P-loop containing nucleotide triphosphate hydrolases"/>
    <property type="match status" value="1"/>
</dbReference>
<proteinExistence type="inferred from homology"/>
<sequence>MENNSLPYVSECAGGLATSLKAFFPGFDSAALSKTLGFEVSYLIPIVLPLAMAVFNLARSYFTASAGTGIDYVTSTAVIPKKDDVHEGLAFLFRNLPETCIVLMEDIDAAGLTSTRATSKTVENRGKRASSEQDKISLSGLLNLLDGTASQGGRILIMTTNHAEHLDQALLRPGRVDMTVFAFVGE</sequence>
<comment type="caution">
    <text evidence="4">The sequence shown here is derived from an EMBL/GenBank/DDBJ whole genome shotgun (WGS) entry which is preliminary data.</text>
</comment>
<evidence type="ECO:0000259" key="3">
    <source>
        <dbReference type="Pfam" id="PF00004"/>
    </source>
</evidence>
<evidence type="ECO:0000256" key="1">
    <source>
        <dbReference type="RuleBase" id="RU003651"/>
    </source>
</evidence>
<dbReference type="InterPro" id="IPR003960">
    <property type="entry name" value="ATPase_AAA_CS"/>
</dbReference>
<name>A0A8H6N499_9PEZI</name>
<gene>
    <name evidence="4" type="ORF">CMUS01_11652</name>
</gene>
<reference evidence="4" key="1">
    <citation type="journal article" date="2020" name="Phytopathology">
        <title>Genome Sequence Resources of Colletotrichum truncatum, C. plurivorum, C. musicola, and C. sojae: Four Species Pathogenic to Soybean (Glycine max).</title>
        <authorList>
            <person name="Rogerio F."/>
            <person name="Boufleur T.R."/>
            <person name="Ciampi-Guillardi M."/>
            <person name="Sukno S.A."/>
            <person name="Thon M.R."/>
            <person name="Massola Junior N.S."/>
            <person name="Baroncelli R."/>
        </authorList>
    </citation>
    <scope>NUCLEOTIDE SEQUENCE</scope>
    <source>
        <strain evidence="4">LFN0074</strain>
    </source>
</reference>
<dbReference type="OrthoDB" id="4847242at2759"/>
<keyword evidence="5" id="KW-1185">Reference proteome</keyword>
<dbReference type="PANTHER" id="PTHR23070">
    <property type="entry name" value="BCS1 AAA-TYPE ATPASE"/>
    <property type="match status" value="1"/>
</dbReference>
<keyword evidence="2" id="KW-0472">Membrane</keyword>
<keyword evidence="1" id="KW-0547">Nucleotide-binding</keyword>
<dbReference type="AlphaFoldDB" id="A0A8H6N499"/>
<dbReference type="GO" id="GO:0005524">
    <property type="term" value="F:ATP binding"/>
    <property type="evidence" value="ECO:0007669"/>
    <property type="project" value="UniProtKB-KW"/>
</dbReference>
<evidence type="ECO:0000256" key="2">
    <source>
        <dbReference type="SAM" id="Phobius"/>
    </source>
</evidence>
<dbReference type="SUPFAM" id="SSF52540">
    <property type="entry name" value="P-loop containing nucleoside triphosphate hydrolases"/>
    <property type="match status" value="1"/>
</dbReference>
<dbReference type="EMBL" id="WIGM01000605">
    <property type="protein sequence ID" value="KAF6819842.1"/>
    <property type="molecule type" value="Genomic_DNA"/>
</dbReference>
<dbReference type="InterPro" id="IPR050747">
    <property type="entry name" value="Mitochondrial_chaperone_BCS1"/>
</dbReference>
<evidence type="ECO:0000313" key="4">
    <source>
        <dbReference type="EMBL" id="KAF6819842.1"/>
    </source>
</evidence>
<dbReference type="InterPro" id="IPR027417">
    <property type="entry name" value="P-loop_NTPase"/>
</dbReference>
<keyword evidence="1" id="KW-0067">ATP-binding</keyword>
<feature type="transmembrane region" description="Helical" evidence="2">
    <location>
        <begin position="40"/>
        <end position="58"/>
    </location>
</feature>
<comment type="similarity">
    <text evidence="1">Belongs to the AAA ATPase family.</text>
</comment>
<keyword evidence="2" id="KW-1133">Transmembrane helix</keyword>
<dbReference type="GO" id="GO:0016887">
    <property type="term" value="F:ATP hydrolysis activity"/>
    <property type="evidence" value="ECO:0007669"/>
    <property type="project" value="InterPro"/>
</dbReference>
<keyword evidence="2" id="KW-0812">Transmembrane</keyword>
<dbReference type="InterPro" id="IPR003959">
    <property type="entry name" value="ATPase_AAA_core"/>
</dbReference>
<organism evidence="4 5">
    <name type="scientific">Colletotrichum musicola</name>
    <dbReference type="NCBI Taxonomy" id="2175873"/>
    <lineage>
        <taxon>Eukaryota</taxon>
        <taxon>Fungi</taxon>
        <taxon>Dikarya</taxon>
        <taxon>Ascomycota</taxon>
        <taxon>Pezizomycotina</taxon>
        <taxon>Sordariomycetes</taxon>
        <taxon>Hypocreomycetidae</taxon>
        <taxon>Glomerellales</taxon>
        <taxon>Glomerellaceae</taxon>
        <taxon>Colletotrichum</taxon>
        <taxon>Colletotrichum orchidearum species complex</taxon>
    </lineage>
</organism>